<feature type="compositionally biased region" description="Polar residues" evidence="1">
    <location>
        <begin position="123"/>
        <end position="145"/>
    </location>
</feature>
<sequence length="367" mass="40405">MPLCRSSASSSSHHRDEPESPQGHDTRELARKFSRLRIGSSLAGHAHADAAPAMLPMSSRDQIVVDRLSRKVNASNFATVMKAYLIIKNRVAAQRANKEFQQGQRRSFAILGRRSSRVALESPSHSRSKTGSLKSVAETSKATSGRQRRPESCLARNECADGVHGEGAFPPKTLSPPPVPGDEGSCHSSNSSTDADGIKAVGAVGRMKACQSLLEQRLGFMGFKSVRIAGDGNCQFRSCSWNMFGSEEHHKVVRSRAVQHMREHKDEYGVFFEDDDFEKYLKNMARSGTWGDELSVRAIADSFQCTIHIITSTDSNWYLRYDPQGAGGTLEAVRHIFLTYISPIHYNAFTLEELTASDTETPGAQRG</sequence>
<reference evidence="4" key="4">
    <citation type="journal article" date="2015" name="PLoS ONE">
        <title>Comprehensive Evaluation of Toxoplasma gondii VEG and Neospora caninum LIV Genomes with Tachyzoite Stage Transcriptome and Proteome Defines Novel Transcript Features.</title>
        <authorList>
            <person name="Ramaprasad A."/>
            <person name="Mourier T."/>
            <person name="Naeem R."/>
            <person name="Malas T.B."/>
            <person name="Moussa E."/>
            <person name="Panigrahi A."/>
            <person name="Vermont S.J."/>
            <person name="Otto T.D."/>
            <person name="Wastling J."/>
            <person name="Pain A."/>
        </authorList>
    </citation>
    <scope>NUCLEOTIDE SEQUENCE</scope>
    <source>
        <strain evidence="4">Liverpool</strain>
    </source>
</reference>
<dbReference type="EMBL" id="FR823389">
    <property type="protein sequence ID" value="CBZ52984.1"/>
    <property type="molecule type" value="Genomic_DNA"/>
</dbReference>
<keyword evidence="4" id="KW-0645">Protease</keyword>
<keyword evidence="4" id="KW-0378">Hydrolase</keyword>
<dbReference type="Proteomes" id="UP000007494">
    <property type="component" value="Chromosome VIIb"/>
</dbReference>
<reference evidence="5" key="3">
    <citation type="journal article" date="2012" name="PLoS Pathog.">
        <title>Comparative genomics of the apicomplexan parasites Toxoplasma gondii and Neospora caninum: Coccidia differing in host range and transmission strategy.</title>
        <authorList>
            <person name="Reid A.J."/>
            <person name="Vermont S.J."/>
            <person name="Cotton J.A."/>
            <person name="Harris D."/>
            <person name="Hill-Cawthorne G.A."/>
            <person name="Konen-Waisman S."/>
            <person name="Latham S.M."/>
            <person name="Mourier T."/>
            <person name="Norton R."/>
            <person name="Quail M.A."/>
            <person name="Sanders M."/>
            <person name="Shanmugam D."/>
            <person name="Sohal A."/>
            <person name="Wasmuth J.D."/>
            <person name="Brunk B."/>
            <person name="Grigg M.E."/>
            <person name="Howard J.C."/>
            <person name="Parkinson J."/>
            <person name="Roos D.S."/>
            <person name="Trees A.J."/>
            <person name="Berriman M."/>
            <person name="Pain A."/>
            <person name="Wastling J.M."/>
        </authorList>
    </citation>
    <scope>NUCLEOTIDE SEQUENCE [LARGE SCALE GENOMIC DNA]</scope>
    <source>
        <strain evidence="5">Liverpool</strain>
    </source>
</reference>
<dbReference type="OMA" id="RTCFDSK"/>
<dbReference type="PANTHER" id="PTHR12419:SF11">
    <property type="entry name" value="OTU DOMAIN-CONTAINING PROTEIN DDB_G0284757"/>
    <property type="match status" value="1"/>
</dbReference>
<organism evidence="3 5">
    <name type="scientific">Neospora caninum (strain Liverpool)</name>
    <dbReference type="NCBI Taxonomy" id="572307"/>
    <lineage>
        <taxon>Eukaryota</taxon>
        <taxon>Sar</taxon>
        <taxon>Alveolata</taxon>
        <taxon>Apicomplexa</taxon>
        <taxon>Conoidasida</taxon>
        <taxon>Coccidia</taxon>
        <taxon>Eucoccidiorida</taxon>
        <taxon>Eimeriorina</taxon>
        <taxon>Sarcocystidae</taxon>
        <taxon>Neospora</taxon>
    </lineage>
</organism>
<evidence type="ECO:0000313" key="3">
    <source>
        <dbReference type="EMBL" id="CBZ52984.1"/>
    </source>
</evidence>
<name>F0VGZ0_NEOCL</name>
<feature type="domain" description="OTU" evidence="2">
    <location>
        <begin position="223"/>
        <end position="352"/>
    </location>
</feature>
<dbReference type="Gene3D" id="3.90.70.80">
    <property type="match status" value="1"/>
</dbReference>
<dbReference type="CDD" id="cd22751">
    <property type="entry name" value="OTU_plant_OTU9-like"/>
    <property type="match status" value="1"/>
</dbReference>
<dbReference type="GO" id="GO:0006508">
    <property type="term" value="P:proteolysis"/>
    <property type="evidence" value="ECO:0007669"/>
    <property type="project" value="UniProtKB-KW"/>
</dbReference>
<feature type="compositionally biased region" description="Basic and acidic residues" evidence="1">
    <location>
        <begin position="13"/>
        <end position="26"/>
    </location>
</feature>
<dbReference type="AlphaFoldDB" id="F0VGZ0"/>
<evidence type="ECO:0000313" key="4">
    <source>
        <dbReference type="EMBL" id="CEL66970.1"/>
    </source>
</evidence>
<feature type="region of interest" description="Disordered" evidence="1">
    <location>
        <begin position="1"/>
        <end position="26"/>
    </location>
</feature>
<reference evidence="3" key="1">
    <citation type="submission" date="2011-02" db="EMBL/GenBank/DDBJ databases">
        <authorList>
            <person name="Aslett M."/>
        </authorList>
    </citation>
    <scope>NUCLEOTIDE SEQUENCE</scope>
    <source>
        <strain evidence="3">Liverpool</strain>
    </source>
</reference>
<dbReference type="InterPro" id="IPR038765">
    <property type="entry name" value="Papain-like_cys_pep_sf"/>
</dbReference>
<dbReference type="VEuPathDB" id="ToxoDB:NCLIV_027730"/>
<dbReference type="InParanoid" id="F0VGZ0"/>
<evidence type="ECO:0000259" key="2">
    <source>
        <dbReference type="PROSITE" id="PS50802"/>
    </source>
</evidence>
<dbReference type="EMBL" id="LN714482">
    <property type="protein sequence ID" value="CEL66970.1"/>
    <property type="molecule type" value="Genomic_DNA"/>
</dbReference>
<evidence type="ECO:0000313" key="5">
    <source>
        <dbReference type="Proteomes" id="UP000007494"/>
    </source>
</evidence>
<keyword evidence="5" id="KW-1185">Reference proteome</keyword>
<dbReference type="InterPro" id="IPR003323">
    <property type="entry name" value="OTU_dom"/>
</dbReference>
<dbReference type="GeneID" id="13443015"/>
<dbReference type="eggNOG" id="KOG2605">
    <property type="taxonomic scope" value="Eukaryota"/>
</dbReference>
<dbReference type="RefSeq" id="XP_003883016.1">
    <property type="nucleotide sequence ID" value="XM_003882967.1"/>
</dbReference>
<dbReference type="PANTHER" id="PTHR12419">
    <property type="entry name" value="OTU DOMAIN CONTAINING PROTEIN"/>
    <property type="match status" value="1"/>
</dbReference>
<dbReference type="OrthoDB" id="415023at2759"/>
<feature type="compositionally biased region" description="Low complexity" evidence="1">
    <location>
        <begin position="1"/>
        <end position="11"/>
    </location>
</feature>
<reference evidence="3" key="2">
    <citation type="submission" date="2011-03" db="EMBL/GenBank/DDBJ databases">
        <title>Comparative genomics and transcriptomics of Neospora caninum and Toxoplasma gondii.</title>
        <authorList>
            <person name="Reid A.J."/>
            <person name="Sohal A."/>
            <person name="Harris D."/>
            <person name="Quail M."/>
            <person name="Sanders M."/>
            <person name="Berriman M."/>
            <person name="Wastling J.M."/>
            <person name="Pain A."/>
        </authorList>
    </citation>
    <scope>NUCLEOTIDE SEQUENCE</scope>
    <source>
        <strain evidence="3">Liverpool</strain>
    </source>
</reference>
<accession>F0VGZ0</accession>
<protein>
    <submittedName>
        <fullName evidence="4">OTU family cysteine protease</fullName>
    </submittedName>
</protein>
<feature type="region of interest" description="Disordered" evidence="1">
    <location>
        <begin position="116"/>
        <end position="194"/>
    </location>
</feature>
<dbReference type="SUPFAM" id="SSF54001">
    <property type="entry name" value="Cysteine proteinases"/>
    <property type="match status" value="1"/>
</dbReference>
<dbReference type="Pfam" id="PF02338">
    <property type="entry name" value="OTU"/>
    <property type="match status" value="1"/>
</dbReference>
<evidence type="ECO:0000256" key="1">
    <source>
        <dbReference type="SAM" id="MobiDB-lite"/>
    </source>
</evidence>
<gene>
    <name evidence="4" type="ORF">BN1204_027730</name>
    <name evidence="3" type="ORF">NCLIV_027730</name>
</gene>
<dbReference type="InterPro" id="IPR050704">
    <property type="entry name" value="Peptidase_C85-like"/>
</dbReference>
<dbReference type="GO" id="GO:0016579">
    <property type="term" value="P:protein deubiquitination"/>
    <property type="evidence" value="ECO:0007669"/>
    <property type="project" value="TreeGrafter"/>
</dbReference>
<dbReference type="PROSITE" id="PS50802">
    <property type="entry name" value="OTU"/>
    <property type="match status" value="1"/>
</dbReference>
<dbReference type="GO" id="GO:0004843">
    <property type="term" value="F:cysteine-type deubiquitinase activity"/>
    <property type="evidence" value="ECO:0007669"/>
    <property type="project" value="TreeGrafter"/>
</dbReference>
<proteinExistence type="predicted"/>